<dbReference type="AlphaFoldDB" id="A0A9X0CLY8"/>
<evidence type="ECO:0000313" key="1">
    <source>
        <dbReference type="EMBL" id="KAJ7363531.1"/>
    </source>
</evidence>
<dbReference type="Proteomes" id="UP001163046">
    <property type="component" value="Unassembled WGS sequence"/>
</dbReference>
<dbReference type="InterPro" id="IPR039989">
    <property type="entry name" value="NUDT9"/>
</dbReference>
<accession>A0A9X0CLY8</accession>
<dbReference type="Gene3D" id="3.90.79.10">
    <property type="entry name" value="Nucleoside Triphosphate Pyrophosphohydrolase"/>
    <property type="match status" value="1"/>
</dbReference>
<evidence type="ECO:0000313" key="2">
    <source>
        <dbReference type="Proteomes" id="UP001163046"/>
    </source>
</evidence>
<dbReference type="OrthoDB" id="9972248at2759"/>
<dbReference type="EC" id="3.6.1.13" evidence="1"/>
<dbReference type="GO" id="GO:0047631">
    <property type="term" value="F:ADP-ribose diphosphatase activity"/>
    <property type="evidence" value="ECO:0007669"/>
    <property type="project" value="UniProtKB-EC"/>
</dbReference>
<dbReference type="PANTHER" id="PTHR13030">
    <property type="entry name" value="NUDIX HYDROLASE"/>
    <property type="match status" value="1"/>
</dbReference>
<keyword evidence="2" id="KW-1185">Reference proteome</keyword>
<organism evidence="1 2">
    <name type="scientific">Desmophyllum pertusum</name>
    <dbReference type="NCBI Taxonomy" id="174260"/>
    <lineage>
        <taxon>Eukaryota</taxon>
        <taxon>Metazoa</taxon>
        <taxon>Cnidaria</taxon>
        <taxon>Anthozoa</taxon>
        <taxon>Hexacorallia</taxon>
        <taxon>Scleractinia</taxon>
        <taxon>Caryophylliina</taxon>
        <taxon>Caryophylliidae</taxon>
        <taxon>Desmophyllum</taxon>
    </lineage>
</organism>
<dbReference type="EMBL" id="MU827305">
    <property type="protein sequence ID" value="KAJ7363531.1"/>
    <property type="molecule type" value="Genomic_DNA"/>
</dbReference>
<comment type="caution">
    <text evidence="1">The sequence shown here is derived from an EMBL/GenBank/DDBJ whole genome shotgun (WGS) entry which is preliminary data.</text>
</comment>
<sequence length="123" mass="13945">MEVSDSVTSTLTKHLTNKVLAAHKPAIAEEKEKLDERVQTIIQNATQVYKGYVDDLRNTDNAWIETVAMHFHDETREILGDIEFEVDEGAPCVNWQEVSGHINLDASHSFILHKVAELRDANF</sequence>
<gene>
    <name evidence="1" type="primary">TRPM2_1</name>
    <name evidence="1" type="ORF">OS493_009687</name>
</gene>
<reference evidence="1" key="1">
    <citation type="submission" date="2023-01" db="EMBL/GenBank/DDBJ databases">
        <title>Genome assembly of the deep-sea coral Lophelia pertusa.</title>
        <authorList>
            <person name="Herrera S."/>
            <person name="Cordes E."/>
        </authorList>
    </citation>
    <scope>NUCLEOTIDE SEQUENCE</scope>
    <source>
        <strain evidence="1">USNM1676648</strain>
        <tissue evidence="1">Polyp</tissue>
    </source>
</reference>
<name>A0A9X0CLY8_9CNID</name>
<dbReference type="PANTHER" id="PTHR13030:SF13">
    <property type="entry name" value="NUDIX HYDROLASE DOMAIN-CONTAINING PROTEIN"/>
    <property type="match status" value="1"/>
</dbReference>
<protein>
    <submittedName>
        <fullName evidence="1">Transient receptor putative cation channel sub M member 2</fullName>
        <ecNumber evidence="1">3.6.1.13</ecNumber>
    </submittedName>
</protein>
<proteinExistence type="predicted"/>
<keyword evidence="1" id="KW-0675">Receptor</keyword>
<keyword evidence="1" id="KW-0378">Hydrolase</keyword>